<sequence>MSVTVNSRIGQLEELFPRNQVDLEREDGDVERLIPWIFRHADTAGEDCMDHWPDDEDVFSLLFDYLSVYCSRVQAWEANEGHQSGTLGVTSALRTRQAITLPRKSWAVAEKKRVGRLTDSQAVILQQLMKTVYWNLENVKRQNLKIRWVTSSHNQTYVIGGKRYGTRPEDAVTVGLNRLPIISYTPWFYDQTWSEFLEQTVSIMLGQLALDMSVDSGSTGSRDQEVFVVGFHGSYFHIGHALFTADVISRVHSRGCSQDEVVGLEFTHGYNLCLKKDWLEAMRALVRLFRYIVSGDSKIGVIQALLEGTANNLGEAV</sequence>
<proteinExistence type="predicted"/>
<dbReference type="Proteomes" id="UP000223968">
    <property type="component" value="Unassembled WGS sequence"/>
</dbReference>
<comment type="caution">
    <text evidence="1">The sequence shown here is derived from an EMBL/GenBank/DDBJ whole genome shotgun (WGS) entry which is preliminary data.</text>
</comment>
<dbReference type="EMBL" id="PDNB01000045">
    <property type="protein sequence ID" value="PGH13514.1"/>
    <property type="molecule type" value="Genomic_DNA"/>
</dbReference>
<organism evidence="1 2">
    <name type="scientific">Helicocarpus griseus UAMH5409</name>
    <dbReference type="NCBI Taxonomy" id="1447875"/>
    <lineage>
        <taxon>Eukaryota</taxon>
        <taxon>Fungi</taxon>
        <taxon>Dikarya</taxon>
        <taxon>Ascomycota</taxon>
        <taxon>Pezizomycotina</taxon>
        <taxon>Eurotiomycetes</taxon>
        <taxon>Eurotiomycetidae</taxon>
        <taxon>Onygenales</taxon>
        <taxon>Ajellomycetaceae</taxon>
        <taxon>Helicocarpus</taxon>
    </lineage>
</organism>
<dbReference type="AlphaFoldDB" id="A0A2B7XP17"/>
<reference evidence="1 2" key="1">
    <citation type="submission" date="2017-10" db="EMBL/GenBank/DDBJ databases">
        <title>Comparative genomics in systemic dimorphic fungi from Ajellomycetaceae.</title>
        <authorList>
            <person name="Munoz J.F."/>
            <person name="Mcewen J.G."/>
            <person name="Clay O.K."/>
            <person name="Cuomo C.A."/>
        </authorList>
    </citation>
    <scope>NUCLEOTIDE SEQUENCE [LARGE SCALE GENOMIC DNA]</scope>
    <source>
        <strain evidence="1 2">UAMH5409</strain>
    </source>
</reference>
<protein>
    <submittedName>
        <fullName evidence="1">Uncharacterized protein</fullName>
    </submittedName>
</protein>
<name>A0A2B7XP17_9EURO</name>
<dbReference type="OrthoDB" id="4486482at2759"/>
<evidence type="ECO:0000313" key="1">
    <source>
        <dbReference type="EMBL" id="PGH13514.1"/>
    </source>
</evidence>
<accession>A0A2B7XP17</accession>
<gene>
    <name evidence="1" type="ORF">AJ79_03645</name>
</gene>
<keyword evidence="2" id="KW-1185">Reference proteome</keyword>
<evidence type="ECO:0000313" key="2">
    <source>
        <dbReference type="Proteomes" id="UP000223968"/>
    </source>
</evidence>